<name>A0A6S4P7S7_9CAUD</name>
<dbReference type="KEGG" id="vg:55412487"/>
<keyword evidence="2" id="KW-1185">Reference proteome</keyword>
<sequence length="120" mass="13697">MKISENTSVAMPVKNMVGIVVAVAMGVFAYTEVTARLTSLETSRELFQADLLKKSHQKPVDQEQFMLIESLFEDVEKLIKNQEQNMTNKVNIEFLRKQLEKTLSDVENLKDKVRKNGNGH</sequence>
<dbReference type="GeneID" id="55412487"/>
<dbReference type="RefSeq" id="YP_010761257.1">
    <property type="nucleotide sequence ID" value="NC_047702.1"/>
</dbReference>
<dbReference type="EMBL" id="AP013542">
    <property type="protein sequence ID" value="BAQ94171.1"/>
    <property type="molecule type" value="Genomic_DNA"/>
</dbReference>
<proteinExistence type="predicted"/>
<evidence type="ECO:0000313" key="1">
    <source>
        <dbReference type="EMBL" id="BAQ94171.1"/>
    </source>
</evidence>
<reference evidence="1 2" key="1">
    <citation type="journal article" date="2013" name="PLoS Genet.">
        <title>Expanding the Marine Virosphere Using Metagenomics.</title>
        <authorList>
            <person name="Mizuno C.M."/>
            <person name="Rodriguez-Valera F."/>
            <person name="Kimes N.E."/>
            <person name="Ghai R."/>
        </authorList>
    </citation>
    <scope>NUCLEOTIDE SEQUENCE [LARGE SCALE GENOMIC DNA]</scope>
    <source>
        <strain evidence="1">UvMED-CGR-U-MedDCM-OCT-S35-C6</strain>
    </source>
</reference>
<dbReference type="Proteomes" id="UP000504827">
    <property type="component" value="Segment"/>
</dbReference>
<organism evidence="1 2">
    <name type="scientific">uncultured phage_MedDCM-OCT-S35-C6</name>
    <dbReference type="NCBI Taxonomy" id="2741075"/>
    <lineage>
        <taxon>Viruses</taxon>
        <taxon>Duplodnaviria</taxon>
        <taxon>Heunggongvirae</taxon>
        <taxon>Uroviricota</taxon>
        <taxon>Caudoviricetes</taxon>
        <taxon>Autographivirales</taxon>
        <taxon>Pelagivirus</taxon>
        <taxon>Pelagivirus S35C6</taxon>
    </lineage>
</organism>
<protein>
    <submittedName>
        <fullName evidence="1">Fibrinogen-like coiled coil protein</fullName>
    </submittedName>
</protein>
<accession>A0A6S4P7S7</accession>
<evidence type="ECO:0000313" key="2">
    <source>
        <dbReference type="Proteomes" id="UP000504827"/>
    </source>
</evidence>